<feature type="compositionally biased region" description="Pro residues" evidence="2">
    <location>
        <begin position="525"/>
        <end position="544"/>
    </location>
</feature>
<dbReference type="PANTHER" id="PTHR14096:SF64">
    <property type="match status" value="1"/>
</dbReference>
<reference evidence="3" key="3">
    <citation type="submission" date="2025-09" db="UniProtKB">
        <authorList>
            <consortium name="Ensembl"/>
        </authorList>
    </citation>
    <scope>IDENTIFICATION</scope>
</reference>
<keyword evidence="4" id="KW-1185">Reference proteome</keyword>
<feature type="compositionally biased region" description="Basic and acidic residues" evidence="2">
    <location>
        <begin position="1"/>
        <end position="11"/>
    </location>
</feature>
<feature type="compositionally biased region" description="Polar residues" evidence="2">
    <location>
        <begin position="725"/>
        <end position="737"/>
    </location>
</feature>
<dbReference type="GO" id="GO:0008289">
    <property type="term" value="F:lipid binding"/>
    <property type="evidence" value="ECO:0007669"/>
    <property type="project" value="InterPro"/>
</dbReference>
<evidence type="ECO:0000256" key="2">
    <source>
        <dbReference type="SAM" id="MobiDB-lite"/>
    </source>
</evidence>
<gene>
    <name evidence="3" type="primary">si:cabz01007807.1</name>
</gene>
<feature type="compositionally biased region" description="Basic and acidic residues" evidence="2">
    <location>
        <begin position="822"/>
        <end position="850"/>
    </location>
</feature>
<feature type="compositionally biased region" description="Basic and acidic residues" evidence="2">
    <location>
        <begin position="741"/>
        <end position="764"/>
    </location>
</feature>
<evidence type="ECO:0000313" key="4">
    <source>
        <dbReference type="Proteomes" id="UP000472263"/>
    </source>
</evidence>
<dbReference type="Proteomes" id="UP000472263">
    <property type="component" value="Chromosome 18"/>
</dbReference>
<feature type="compositionally biased region" description="Basic and acidic residues" evidence="2">
    <location>
        <begin position="881"/>
        <end position="894"/>
    </location>
</feature>
<feature type="region of interest" description="Disordered" evidence="2">
    <location>
        <begin position="970"/>
        <end position="1017"/>
    </location>
</feature>
<reference evidence="3" key="2">
    <citation type="submission" date="2025-08" db="UniProtKB">
        <authorList>
            <consortium name="Ensembl"/>
        </authorList>
    </citation>
    <scope>IDENTIFICATION</scope>
</reference>
<dbReference type="GO" id="GO:0006869">
    <property type="term" value="P:lipid transport"/>
    <property type="evidence" value="ECO:0007669"/>
    <property type="project" value="InterPro"/>
</dbReference>
<feature type="compositionally biased region" description="Basic and acidic residues" evidence="2">
    <location>
        <begin position="623"/>
        <end position="633"/>
    </location>
</feature>
<feature type="compositionally biased region" description="Low complexity" evidence="2">
    <location>
        <begin position="52"/>
        <end position="64"/>
    </location>
</feature>
<feature type="compositionally biased region" description="Acidic residues" evidence="2">
    <location>
        <begin position="775"/>
        <end position="789"/>
    </location>
</feature>
<evidence type="ECO:0000256" key="1">
    <source>
        <dbReference type="ARBA" id="ARBA00010090"/>
    </source>
</evidence>
<feature type="region of interest" description="Disordered" evidence="2">
    <location>
        <begin position="499"/>
        <end position="582"/>
    </location>
</feature>
<dbReference type="GO" id="GO:0005576">
    <property type="term" value="C:extracellular region"/>
    <property type="evidence" value="ECO:0007669"/>
    <property type="project" value="InterPro"/>
</dbReference>
<accession>A0A667WMR9</accession>
<protein>
    <submittedName>
        <fullName evidence="3">Uncharacterized LOC115376466</fullName>
    </submittedName>
</protein>
<dbReference type="GO" id="GO:0042157">
    <property type="term" value="P:lipoprotein metabolic process"/>
    <property type="evidence" value="ECO:0007669"/>
    <property type="project" value="InterPro"/>
</dbReference>
<dbReference type="Pfam" id="PF05461">
    <property type="entry name" value="ApoL"/>
    <property type="match status" value="1"/>
</dbReference>
<organism evidence="3 4">
    <name type="scientific">Myripristis murdjan</name>
    <name type="common">pinecone soldierfish</name>
    <dbReference type="NCBI Taxonomy" id="586833"/>
    <lineage>
        <taxon>Eukaryota</taxon>
        <taxon>Metazoa</taxon>
        <taxon>Chordata</taxon>
        <taxon>Craniata</taxon>
        <taxon>Vertebrata</taxon>
        <taxon>Euteleostomi</taxon>
        <taxon>Actinopterygii</taxon>
        <taxon>Neopterygii</taxon>
        <taxon>Teleostei</taxon>
        <taxon>Neoteleostei</taxon>
        <taxon>Acanthomorphata</taxon>
        <taxon>Holocentriformes</taxon>
        <taxon>Holocentridae</taxon>
        <taxon>Myripristis</taxon>
    </lineage>
</organism>
<feature type="region of interest" description="Disordered" evidence="2">
    <location>
        <begin position="725"/>
        <end position="804"/>
    </location>
</feature>
<dbReference type="Ensembl" id="ENSMMDT00005003249.1">
    <property type="protein sequence ID" value="ENSMMDP00005003182.1"/>
    <property type="gene ID" value="ENSMMDG00005001754.1"/>
</dbReference>
<proteinExistence type="inferred from homology"/>
<feature type="region of interest" description="Disordered" evidence="2">
    <location>
        <begin position="1"/>
        <end position="110"/>
    </location>
</feature>
<evidence type="ECO:0000313" key="3">
    <source>
        <dbReference type="Ensembl" id="ENSMMDP00005003182.1"/>
    </source>
</evidence>
<feature type="region of interest" description="Disordered" evidence="2">
    <location>
        <begin position="915"/>
        <end position="939"/>
    </location>
</feature>
<dbReference type="PANTHER" id="PTHR14096">
    <property type="entry name" value="APOLIPOPROTEIN L"/>
    <property type="match status" value="1"/>
</dbReference>
<dbReference type="GO" id="GO:0016020">
    <property type="term" value="C:membrane"/>
    <property type="evidence" value="ECO:0007669"/>
    <property type="project" value="TreeGrafter"/>
</dbReference>
<feature type="region of interest" description="Disordered" evidence="2">
    <location>
        <begin position="601"/>
        <end position="702"/>
    </location>
</feature>
<sequence>MKGDPNLERQEAAGGQTDTPFGERRPSIVKLQGVLKRVSQSPFHHQYRTLVSSASDSSGSSLNESRNKQNGECCDQSSTPANMPGDHLDQNGVMDPGTSNLFHPSPQNGVNGGLARVNPFYKYFTETSGKLPDMENTETETSEDPSLNAIFAPPPEFQSSPLDFEPQIQTFENNTANSPEPQRDLFQAFTHSQTQDLFRTSTTPQSLPVNGSLFHDEALDSPQNPFKTLQSNTADTGKVKGEDLFRAPNDLIHATPAKEGSLFGTLPNHFLDPFKSPSNKEDLFQSPHFNEVNPFHTPSTEEVDFFQAIPAEGGYLFQTKENDLVQSPFSEEKDLFDMSSKGKTDLFSPSFTDEPFQNSASVFDPFGTTPSQQSDPFQDFSNGTPDIFHPFPSKISGSDFSPAANSNNIFKSTPINTVLEATNSTPSFYSPPEMKSGILASSSLVDKSSDLVNATPPPTHRIHSASCDMPQEIVLTTPHGSKHGILQPTPFIQARALVQSPNEQSPTEQSPPELTPVGMFKRAPKPLPRSRPPRPPKPPKPPNNTEPQLTTPETPPKPPPKPLPKPVPRSRHAVQESKPVEAESYAVFEDILLIGQEKCVEDWPEDSPQLDPDFKPSGKFRLRRESLKVRMDSDGGSGEDQDGSWKKKEKKFKVTLRSRRGSKEKHESKVAGDSRTLPRTSKDGFPDTHFLSGGEHEGEDHNDMYYKQKKPLKTKVTQILRRASVASSVHETKQMNGDASHWLKDDDLCKQKANRKESTERRWSEGAVLDGNSGGEEDIEEEDEEEEEEEARHEEAGNHRLKSKKKVKIKFVPHRGFAISVEKTHEELKGTQDHTPRRGSKEKPEDEVHGAHGYTPHKKSQHAFMGDDCSQKGMDQVRPGRPGEEDHYGMEDCKPKKPAKVKLLHVGRLKSKDEMFDDFTPQKSSVSAGEMDDEFPNCMEDCKPKSSKYKGSRHMHPKNKIAHDPVLYESSHIGLNHQTPRRTSDQGVFDDDDDDAPQKGADLWNPAEPHKYEDDEIEDLKLKKPAKLKGLKKYKDKREAMTLDDENPPGATSSNYYLSEAAEAEWLAAQRDERLASGWEESEEEGDTDSLMEWWNTVEQWDEVPSDDEDKALKEDESKSFTILAEKVHLGLRVFNKVFTERAEVLWQYIIMLHAFADDISEFHQKAKIANITGSTTTAVGGVTAIAGLALAPITFGASLIVTAVGVGVAAAGGITTASATISDNVNNMHDRKKAEDVLQNYETHLVDISKILHFVNQGLYRLRGHPFLRTGTQHYSEDWEIRRAVQMISLVDVPVMRACEITDDALVSVQGLFKGMEKYYVKDSRELKKGCKKEVVGQIKAVAKVLNDGLVELNDIRQELQDANGDL</sequence>
<feature type="compositionally biased region" description="Basic residues" evidence="2">
    <location>
        <begin position="647"/>
        <end position="663"/>
    </location>
</feature>
<dbReference type="InterPro" id="IPR008405">
    <property type="entry name" value="ApoL"/>
</dbReference>
<feature type="region of interest" description="Disordered" evidence="2">
    <location>
        <begin position="1034"/>
        <end position="1054"/>
    </location>
</feature>
<name>A0A667WMR9_9TELE</name>
<reference evidence="3" key="1">
    <citation type="submission" date="2019-06" db="EMBL/GenBank/DDBJ databases">
        <authorList>
            <consortium name="Wellcome Sanger Institute Data Sharing"/>
        </authorList>
    </citation>
    <scope>NUCLEOTIDE SEQUENCE [LARGE SCALE GENOMIC DNA]</scope>
</reference>
<feature type="region of interest" description="Disordered" evidence="2">
    <location>
        <begin position="822"/>
        <end position="894"/>
    </location>
</feature>
<feature type="compositionally biased region" description="Pro residues" evidence="2">
    <location>
        <begin position="553"/>
        <end position="567"/>
    </location>
</feature>
<dbReference type="InParanoid" id="A0A667WMR9"/>
<feature type="compositionally biased region" description="Polar residues" evidence="2">
    <location>
        <begin position="97"/>
        <end position="109"/>
    </location>
</feature>
<comment type="similarity">
    <text evidence="1">Belongs to the apolipoprotein L family.</text>
</comment>
<dbReference type="GeneTree" id="ENSGT01030000234599"/>
<feature type="compositionally biased region" description="Polar residues" evidence="2">
    <location>
        <begin position="499"/>
        <end position="512"/>
    </location>
</feature>